<keyword evidence="1" id="KW-0812">Transmembrane</keyword>
<gene>
    <name evidence="2" type="ORF">JIN84_14330</name>
</gene>
<feature type="transmembrane region" description="Helical" evidence="1">
    <location>
        <begin position="15"/>
        <end position="40"/>
    </location>
</feature>
<accession>A0A934R812</accession>
<comment type="caution">
    <text evidence="2">The sequence shown here is derived from an EMBL/GenBank/DDBJ whole genome shotgun (WGS) entry which is preliminary data.</text>
</comment>
<dbReference type="AlphaFoldDB" id="A0A934R812"/>
<protein>
    <submittedName>
        <fullName evidence="2">Uncharacterized protein</fullName>
    </submittedName>
</protein>
<evidence type="ECO:0000313" key="2">
    <source>
        <dbReference type="EMBL" id="MBK1816799.1"/>
    </source>
</evidence>
<dbReference type="EMBL" id="JAENIK010000011">
    <property type="protein sequence ID" value="MBK1816799.1"/>
    <property type="molecule type" value="Genomic_DNA"/>
</dbReference>
<proteinExistence type="predicted"/>
<keyword evidence="1" id="KW-1133">Transmembrane helix</keyword>
<dbReference type="Proteomes" id="UP000600139">
    <property type="component" value="Unassembled WGS sequence"/>
</dbReference>
<name>A0A934R812_9BACT</name>
<sequence>MPRNVEEPPPSRPAYFWWLLANALALCFAIVSWFVCLHVFQNPEIPRNYQILGKLGRLPVLKKYPITEVPNGSGLSPKELYQRYFGYTEDVRLKANSLLMRNYLTNFDRPLLLTYVEGDYQIEAVRKMGPSDFFNPGIAVRAQAMVKPDDFTKPNPYPVFIEYIFPTPQADAASSFKPGELLSVKKSPNCAAVVHISKIIRDDEPALLLTVIPIGYVAYQTPDGNAFQIEPPEKLRPGAGFPVFKDGAVQKP</sequence>
<dbReference type="RefSeq" id="WP_200351725.1">
    <property type="nucleotide sequence ID" value="NZ_BAABHZ010000006.1"/>
</dbReference>
<keyword evidence="3" id="KW-1185">Reference proteome</keyword>
<evidence type="ECO:0000256" key="1">
    <source>
        <dbReference type="SAM" id="Phobius"/>
    </source>
</evidence>
<keyword evidence="1" id="KW-0472">Membrane</keyword>
<organism evidence="2 3">
    <name type="scientific">Luteolibacter yonseiensis</name>
    <dbReference type="NCBI Taxonomy" id="1144680"/>
    <lineage>
        <taxon>Bacteria</taxon>
        <taxon>Pseudomonadati</taxon>
        <taxon>Verrucomicrobiota</taxon>
        <taxon>Verrucomicrobiia</taxon>
        <taxon>Verrucomicrobiales</taxon>
        <taxon>Verrucomicrobiaceae</taxon>
        <taxon>Luteolibacter</taxon>
    </lineage>
</organism>
<reference evidence="2" key="1">
    <citation type="submission" date="2021-01" db="EMBL/GenBank/DDBJ databases">
        <title>Modified the classification status of verrucomicrobia.</title>
        <authorList>
            <person name="Feng X."/>
        </authorList>
    </citation>
    <scope>NUCLEOTIDE SEQUENCE</scope>
    <source>
        <strain evidence="2">JCM 18052</strain>
    </source>
</reference>
<evidence type="ECO:0000313" key="3">
    <source>
        <dbReference type="Proteomes" id="UP000600139"/>
    </source>
</evidence>